<feature type="compositionally biased region" description="Acidic residues" evidence="1">
    <location>
        <begin position="465"/>
        <end position="475"/>
    </location>
</feature>
<keyword evidence="4" id="KW-1185">Reference proteome</keyword>
<dbReference type="AlphaFoldDB" id="A0A803LYX4"/>
<organism evidence="3 4">
    <name type="scientific">Chenopodium quinoa</name>
    <name type="common">Quinoa</name>
    <dbReference type="NCBI Taxonomy" id="63459"/>
    <lineage>
        <taxon>Eukaryota</taxon>
        <taxon>Viridiplantae</taxon>
        <taxon>Streptophyta</taxon>
        <taxon>Embryophyta</taxon>
        <taxon>Tracheophyta</taxon>
        <taxon>Spermatophyta</taxon>
        <taxon>Magnoliopsida</taxon>
        <taxon>eudicotyledons</taxon>
        <taxon>Gunneridae</taxon>
        <taxon>Pentapetalae</taxon>
        <taxon>Caryophyllales</taxon>
        <taxon>Chenopodiaceae</taxon>
        <taxon>Chenopodioideae</taxon>
        <taxon>Atripliceae</taxon>
        <taxon>Chenopodium</taxon>
    </lineage>
</organism>
<dbReference type="PANTHER" id="PTHR48258">
    <property type="entry name" value="DUF4218 DOMAIN-CONTAINING PROTEIN-RELATED"/>
    <property type="match status" value="1"/>
</dbReference>
<sequence length="575" mass="65096">MWLRDENCAEIVSEVWERGGDLCSKIASTSSRLSAWSREKFGDFVKEFQACRSAGETYKGRSIGGSEVIAQMWEIDNRIDELERREEIYWKQRSRHEWLKHASIVINVLPQAAAPIWASIRSSPHALHSCLGSCLGFVLLHFPLKVLPPHARNLLSGLRSSPHARTQFFSSASLHALLKQLRPSCGVVCCVAVCISLPSSVAVILISCSDAVLLCARFELLFSWVCSAVGLEVVPLKLSAQLVLSSCFLQGPAGACSTLEHKICVSARRKRKWNSAQDHSKDFVDWFRDKVDLILKEGQDIIPNHILWLSKGPSHIAKKYTGYSVNGYRFHTMKRDANCVTQNSGATLTAMTHSFASSKDQNPIEGNVNYYGSIIEIIEISYHGYFCVVLFKCVWFHSEMDDDELVMINMCKTISKEEPFILASQAHQVFYVENLNRDGWQYAIQILPRELSDDLLSPSARQTEDDSTSEYDAEEEGKTMEDDSLVSGKRKVYHRSIVGQLYDVQYLALALNFWKLLIMVSKKPHLIRTRKMAIVEMNSQKRQHVDDFCNNNSVDLAKQVQDHGIQRKQQQQQVG</sequence>
<evidence type="ECO:0000313" key="4">
    <source>
        <dbReference type="Proteomes" id="UP000596660"/>
    </source>
</evidence>
<feature type="region of interest" description="Disordered" evidence="1">
    <location>
        <begin position="456"/>
        <end position="484"/>
    </location>
</feature>
<dbReference type="Gramene" id="AUR62020675-RA">
    <property type="protein sequence ID" value="AUR62020675-RA:cds"/>
    <property type="gene ID" value="AUR62020675"/>
</dbReference>
<proteinExistence type="predicted"/>
<reference evidence="3" key="2">
    <citation type="submission" date="2021-03" db="UniProtKB">
        <authorList>
            <consortium name="EnsemblPlants"/>
        </authorList>
    </citation>
    <scope>IDENTIFICATION</scope>
</reference>
<protein>
    <recommendedName>
        <fullName evidence="2">DUF4216 domain-containing protein</fullName>
    </recommendedName>
</protein>
<evidence type="ECO:0000256" key="1">
    <source>
        <dbReference type="SAM" id="MobiDB-lite"/>
    </source>
</evidence>
<dbReference type="EnsemblPlants" id="AUR62020675-RA">
    <property type="protein sequence ID" value="AUR62020675-RA:cds"/>
    <property type="gene ID" value="AUR62020675"/>
</dbReference>
<dbReference type="Pfam" id="PF13952">
    <property type="entry name" value="DUF4216"/>
    <property type="match status" value="1"/>
</dbReference>
<dbReference type="Proteomes" id="UP000596660">
    <property type="component" value="Unplaced"/>
</dbReference>
<name>A0A803LYX4_CHEQI</name>
<evidence type="ECO:0000259" key="2">
    <source>
        <dbReference type="Pfam" id="PF13952"/>
    </source>
</evidence>
<reference evidence="3" key="1">
    <citation type="journal article" date="2017" name="Nature">
        <title>The genome of Chenopodium quinoa.</title>
        <authorList>
            <person name="Jarvis D.E."/>
            <person name="Ho Y.S."/>
            <person name="Lightfoot D.J."/>
            <person name="Schmoeckel S.M."/>
            <person name="Li B."/>
            <person name="Borm T.J.A."/>
            <person name="Ohyanagi H."/>
            <person name="Mineta K."/>
            <person name="Michell C.T."/>
            <person name="Saber N."/>
            <person name="Kharbatia N.M."/>
            <person name="Rupper R.R."/>
            <person name="Sharp A.R."/>
            <person name="Dally N."/>
            <person name="Boughton B.A."/>
            <person name="Woo Y.H."/>
            <person name="Gao G."/>
            <person name="Schijlen E.G.W.M."/>
            <person name="Guo X."/>
            <person name="Momin A.A."/>
            <person name="Negrao S."/>
            <person name="Al-Babili S."/>
            <person name="Gehring C."/>
            <person name="Roessner U."/>
            <person name="Jung C."/>
            <person name="Murphy K."/>
            <person name="Arold S.T."/>
            <person name="Gojobori T."/>
            <person name="van der Linden C.G."/>
            <person name="van Loo E.N."/>
            <person name="Jellen E.N."/>
            <person name="Maughan P.J."/>
            <person name="Tester M."/>
        </authorList>
    </citation>
    <scope>NUCLEOTIDE SEQUENCE [LARGE SCALE GENOMIC DNA]</scope>
    <source>
        <strain evidence="3">cv. PI 614886</strain>
    </source>
</reference>
<dbReference type="InterPro" id="IPR025312">
    <property type="entry name" value="DUF4216"/>
</dbReference>
<dbReference type="PANTHER" id="PTHR48258:SF8">
    <property type="entry name" value="DUF4216 DOMAIN-CONTAINING PROTEIN"/>
    <property type="match status" value="1"/>
</dbReference>
<evidence type="ECO:0000313" key="3">
    <source>
        <dbReference type="EnsemblPlants" id="AUR62020675-RA:cds"/>
    </source>
</evidence>
<accession>A0A803LYX4</accession>
<feature type="domain" description="DUF4216" evidence="2">
    <location>
        <begin position="378"/>
        <end position="441"/>
    </location>
</feature>